<dbReference type="EMBL" id="BOQT01000010">
    <property type="protein sequence ID" value="GIN21725.1"/>
    <property type="molecule type" value="Genomic_DNA"/>
</dbReference>
<evidence type="ECO:0000256" key="4">
    <source>
        <dbReference type="ARBA" id="ARBA00023136"/>
    </source>
</evidence>
<protein>
    <submittedName>
        <fullName evidence="7">Amino acid-amine transporter</fullName>
    </submittedName>
</protein>
<feature type="transmembrane region" description="Helical" evidence="5">
    <location>
        <begin position="133"/>
        <end position="154"/>
    </location>
</feature>
<keyword evidence="3 5" id="KW-1133">Transmembrane helix</keyword>
<evidence type="ECO:0000256" key="3">
    <source>
        <dbReference type="ARBA" id="ARBA00022989"/>
    </source>
</evidence>
<feature type="transmembrane region" description="Helical" evidence="5">
    <location>
        <begin position="420"/>
        <end position="438"/>
    </location>
</feature>
<feature type="transmembrane region" description="Helical" evidence="5">
    <location>
        <begin position="363"/>
        <end position="384"/>
    </location>
</feature>
<feature type="transmembrane region" description="Helical" evidence="5">
    <location>
        <begin position="21"/>
        <end position="43"/>
    </location>
</feature>
<accession>A0ABQ4K9H5</accession>
<keyword evidence="4 5" id="KW-0472">Membrane</keyword>
<evidence type="ECO:0000313" key="8">
    <source>
        <dbReference type="Proteomes" id="UP000680279"/>
    </source>
</evidence>
<feature type="transmembrane region" description="Helical" evidence="5">
    <location>
        <begin position="278"/>
        <end position="305"/>
    </location>
</feature>
<dbReference type="InterPro" id="IPR004841">
    <property type="entry name" value="AA-permease/SLC12A_dom"/>
</dbReference>
<gene>
    <name evidence="7" type="ORF">J1TS3_28590</name>
</gene>
<dbReference type="RefSeq" id="WP_212963441.1">
    <property type="nucleotide sequence ID" value="NZ_BOQT01000010.1"/>
</dbReference>
<feature type="transmembrane region" description="Helical" evidence="5">
    <location>
        <begin position="239"/>
        <end position="258"/>
    </location>
</feature>
<evidence type="ECO:0000256" key="5">
    <source>
        <dbReference type="SAM" id="Phobius"/>
    </source>
</evidence>
<feature type="transmembrane region" description="Helical" evidence="5">
    <location>
        <begin position="339"/>
        <end position="357"/>
    </location>
</feature>
<feature type="transmembrane region" description="Helical" evidence="5">
    <location>
        <begin position="55"/>
        <end position="72"/>
    </location>
</feature>
<feature type="transmembrane region" description="Helical" evidence="5">
    <location>
        <begin position="161"/>
        <end position="181"/>
    </location>
</feature>
<keyword evidence="2 5" id="KW-0812">Transmembrane</keyword>
<dbReference type="PANTHER" id="PTHR42770">
    <property type="entry name" value="AMINO ACID TRANSPORTER-RELATED"/>
    <property type="match status" value="1"/>
</dbReference>
<evidence type="ECO:0000256" key="1">
    <source>
        <dbReference type="ARBA" id="ARBA00004141"/>
    </source>
</evidence>
<comment type="subcellular location">
    <subcellularLocation>
        <location evidence="1">Membrane</location>
        <topology evidence="1">Multi-pass membrane protein</topology>
    </subcellularLocation>
</comment>
<sequence>MGVSKQVEIKKSKPTQLNRSLTLFPLVFMGLAYMIPMAVFSPYGIVSVITEGRVPAAYLTALIMIAFTAYSYGRMIKAYPSTGSAYTYTQQSIGVYPGFIVGWVVMMDYLFLPMLNVLAGGIFLNAAIPSVPFWVWALIFIVPITICSILGVKLSARLNTLFILFQVMFVVTFVALATYQISTQNIGMGFSLRSFYNPELAFFPVITGASIVATSFLGFDAVTTFAEETKDPKRTVPKAIFLVAVIGGSIFIIVSYMLASVFPDFTAYKNTDAASEEIIGALGGTFLTSFFIAALSVGGIGGILAAQSSGARLLYAMGRDSVLPSKFFAYLHPKYKTPVNNILIVALICAGAFFIDLDLGFSLVNFGALFAFTFVNLSVIAHFYIKNKQRGLMGTLLYLLIPMIGACLSFGIWLNLSTNALVVGGIWTFLGIVYLLFLTKGFSKRPPQYHFEE</sequence>
<dbReference type="InterPro" id="IPR050367">
    <property type="entry name" value="APC_superfamily"/>
</dbReference>
<evidence type="ECO:0000256" key="2">
    <source>
        <dbReference type="ARBA" id="ARBA00022692"/>
    </source>
</evidence>
<feature type="transmembrane region" description="Helical" evidence="5">
    <location>
        <begin position="201"/>
        <end position="219"/>
    </location>
</feature>
<proteinExistence type="predicted"/>
<name>A0ABQ4K9H5_9BACI</name>
<dbReference type="Gene3D" id="1.20.1740.10">
    <property type="entry name" value="Amino acid/polyamine transporter I"/>
    <property type="match status" value="1"/>
</dbReference>
<keyword evidence="8" id="KW-1185">Reference proteome</keyword>
<dbReference type="PANTHER" id="PTHR42770:SF8">
    <property type="entry name" value="PUTRESCINE IMPORTER PUUP"/>
    <property type="match status" value="1"/>
</dbReference>
<comment type="caution">
    <text evidence="7">The sequence shown here is derived from an EMBL/GenBank/DDBJ whole genome shotgun (WGS) entry which is preliminary data.</text>
</comment>
<evidence type="ECO:0000313" key="7">
    <source>
        <dbReference type="EMBL" id="GIN21725.1"/>
    </source>
</evidence>
<reference evidence="7 8" key="1">
    <citation type="submission" date="2021-03" db="EMBL/GenBank/DDBJ databases">
        <title>Antimicrobial resistance genes in bacteria isolated from Japanese honey, and their potential for conferring macrolide and lincosamide resistance in the American foulbrood pathogen Paenibacillus larvae.</title>
        <authorList>
            <person name="Okamoto M."/>
            <person name="Kumagai M."/>
            <person name="Kanamori H."/>
            <person name="Takamatsu D."/>
        </authorList>
    </citation>
    <scope>NUCLEOTIDE SEQUENCE [LARGE SCALE GENOMIC DNA]</scope>
    <source>
        <strain evidence="7 8">J1TS3</strain>
    </source>
</reference>
<evidence type="ECO:0000259" key="6">
    <source>
        <dbReference type="Pfam" id="PF00324"/>
    </source>
</evidence>
<dbReference type="PIRSF" id="PIRSF006060">
    <property type="entry name" value="AA_transporter"/>
    <property type="match status" value="1"/>
</dbReference>
<feature type="domain" description="Amino acid permease/ SLC12A" evidence="6">
    <location>
        <begin position="27"/>
        <end position="380"/>
    </location>
</feature>
<dbReference type="Proteomes" id="UP000680279">
    <property type="component" value="Unassembled WGS sequence"/>
</dbReference>
<organism evidence="7 8">
    <name type="scientific">Siminovitchia fordii</name>
    <dbReference type="NCBI Taxonomy" id="254759"/>
    <lineage>
        <taxon>Bacteria</taxon>
        <taxon>Bacillati</taxon>
        <taxon>Bacillota</taxon>
        <taxon>Bacilli</taxon>
        <taxon>Bacillales</taxon>
        <taxon>Bacillaceae</taxon>
        <taxon>Siminovitchia</taxon>
    </lineage>
</organism>
<dbReference type="Pfam" id="PF00324">
    <property type="entry name" value="AA_permease"/>
    <property type="match status" value="1"/>
</dbReference>
<feature type="transmembrane region" description="Helical" evidence="5">
    <location>
        <begin position="396"/>
        <end position="414"/>
    </location>
</feature>
<feature type="transmembrane region" description="Helical" evidence="5">
    <location>
        <begin position="93"/>
        <end position="113"/>
    </location>
</feature>